<protein>
    <submittedName>
        <fullName evidence="2">Uncharacterized protein</fullName>
    </submittedName>
</protein>
<dbReference type="EMBL" id="CM000128">
    <property type="protein sequence ID" value="EEC75470.1"/>
    <property type="molecule type" value="Genomic_DNA"/>
</dbReference>
<sequence length="82" mass="8424">MELLVERINSNGGIQSCPAMEAGSEEAVRPKGMGAHSERMAEGRATAACSGDVGGGHSSPLPPLSDEEMCLLEVYMGVGCPC</sequence>
<dbReference type="Proteomes" id="UP000007015">
    <property type="component" value="Chromosome 3"/>
</dbReference>
<dbReference type="AlphaFoldDB" id="B8AJS0"/>
<dbReference type="Gramene" id="BGIOSGA010532-TA">
    <property type="protein sequence ID" value="BGIOSGA010532-PA"/>
    <property type="gene ID" value="BGIOSGA010532"/>
</dbReference>
<evidence type="ECO:0000313" key="2">
    <source>
        <dbReference type="EMBL" id="EEC75470.1"/>
    </source>
</evidence>
<dbReference type="HOGENOM" id="CLU_2562429_0_0_1"/>
<keyword evidence="3" id="KW-1185">Reference proteome</keyword>
<evidence type="ECO:0000313" key="3">
    <source>
        <dbReference type="Proteomes" id="UP000007015"/>
    </source>
</evidence>
<gene>
    <name evidence="2" type="ORF">OsI_12042</name>
</gene>
<name>B8AJS0_ORYSI</name>
<evidence type="ECO:0000256" key="1">
    <source>
        <dbReference type="SAM" id="MobiDB-lite"/>
    </source>
</evidence>
<organism evidence="2 3">
    <name type="scientific">Oryza sativa subsp. indica</name>
    <name type="common">Rice</name>
    <dbReference type="NCBI Taxonomy" id="39946"/>
    <lineage>
        <taxon>Eukaryota</taxon>
        <taxon>Viridiplantae</taxon>
        <taxon>Streptophyta</taxon>
        <taxon>Embryophyta</taxon>
        <taxon>Tracheophyta</taxon>
        <taxon>Spermatophyta</taxon>
        <taxon>Magnoliopsida</taxon>
        <taxon>Liliopsida</taxon>
        <taxon>Poales</taxon>
        <taxon>Poaceae</taxon>
        <taxon>BOP clade</taxon>
        <taxon>Oryzoideae</taxon>
        <taxon>Oryzeae</taxon>
        <taxon>Oryzinae</taxon>
        <taxon>Oryza</taxon>
        <taxon>Oryza sativa</taxon>
    </lineage>
</organism>
<feature type="region of interest" description="Disordered" evidence="1">
    <location>
        <begin position="15"/>
        <end position="60"/>
    </location>
</feature>
<proteinExistence type="predicted"/>
<accession>B8AJS0</accession>
<reference evidence="2 3" key="1">
    <citation type="journal article" date="2005" name="PLoS Biol.">
        <title>The genomes of Oryza sativa: a history of duplications.</title>
        <authorList>
            <person name="Yu J."/>
            <person name="Wang J."/>
            <person name="Lin W."/>
            <person name="Li S."/>
            <person name="Li H."/>
            <person name="Zhou J."/>
            <person name="Ni P."/>
            <person name="Dong W."/>
            <person name="Hu S."/>
            <person name="Zeng C."/>
            <person name="Zhang J."/>
            <person name="Zhang Y."/>
            <person name="Li R."/>
            <person name="Xu Z."/>
            <person name="Li S."/>
            <person name="Li X."/>
            <person name="Zheng H."/>
            <person name="Cong L."/>
            <person name="Lin L."/>
            <person name="Yin J."/>
            <person name="Geng J."/>
            <person name="Li G."/>
            <person name="Shi J."/>
            <person name="Liu J."/>
            <person name="Lv H."/>
            <person name="Li J."/>
            <person name="Wang J."/>
            <person name="Deng Y."/>
            <person name="Ran L."/>
            <person name="Shi X."/>
            <person name="Wang X."/>
            <person name="Wu Q."/>
            <person name="Li C."/>
            <person name="Ren X."/>
            <person name="Wang J."/>
            <person name="Wang X."/>
            <person name="Li D."/>
            <person name="Liu D."/>
            <person name="Zhang X."/>
            <person name="Ji Z."/>
            <person name="Zhao W."/>
            <person name="Sun Y."/>
            <person name="Zhang Z."/>
            <person name="Bao J."/>
            <person name="Han Y."/>
            <person name="Dong L."/>
            <person name="Ji J."/>
            <person name="Chen P."/>
            <person name="Wu S."/>
            <person name="Liu J."/>
            <person name="Xiao Y."/>
            <person name="Bu D."/>
            <person name="Tan J."/>
            <person name="Yang L."/>
            <person name="Ye C."/>
            <person name="Zhang J."/>
            <person name="Xu J."/>
            <person name="Zhou Y."/>
            <person name="Yu Y."/>
            <person name="Zhang B."/>
            <person name="Zhuang S."/>
            <person name="Wei H."/>
            <person name="Liu B."/>
            <person name="Lei M."/>
            <person name="Yu H."/>
            <person name="Li Y."/>
            <person name="Xu H."/>
            <person name="Wei S."/>
            <person name="He X."/>
            <person name="Fang L."/>
            <person name="Zhang Z."/>
            <person name="Zhang Y."/>
            <person name="Huang X."/>
            <person name="Su Z."/>
            <person name="Tong W."/>
            <person name="Li J."/>
            <person name="Tong Z."/>
            <person name="Li S."/>
            <person name="Ye J."/>
            <person name="Wang L."/>
            <person name="Fang L."/>
            <person name="Lei T."/>
            <person name="Chen C."/>
            <person name="Chen H."/>
            <person name="Xu Z."/>
            <person name="Li H."/>
            <person name="Huang H."/>
            <person name="Zhang F."/>
            <person name="Xu H."/>
            <person name="Li N."/>
            <person name="Zhao C."/>
            <person name="Li S."/>
            <person name="Dong L."/>
            <person name="Huang Y."/>
            <person name="Li L."/>
            <person name="Xi Y."/>
            <person name="Qi Q."/>
            <person name="Li W."/>
            <person name="Zhang B."/>
            <person name="Hu W."/>
            <person name="Zhang Y."/>
            <person name="Tian X."/>
            <person name="Jiao Y."/>
            <person name="Liang X."/>
            <person name="Jin J."/>
            <person name="Gao L."/>
            <person name="Zheng W."/>
            <person name="Hao B."/>
            <person name="Liu S."/>
            <person name="Wang W."/>
            <person name="Yuan L."/>
            <person name="Cao M."/>
            <person name="McDermott J."/>
            <person name="Samudrala R."/>
            <person name="Wang J."/>
            <person name="Wong G.K."/>
            <person name="Yang H."/>
        </authorList>
    </citation>
    <scope>NUCLEOTIDE SEQUENCE [LARGE SCALE GENOMIC DNA]</scope>
    <source>
        <strain evidence="3">cv. 93-11</strain>
    </source>
</reference>